<reference evidence="2" key="1">
    <citation type="submission" date="2022-10" db="EMBL/GenBank/DDBJ databases">
        <title>Culturing micro-colonial fungi from biological soil crusts in the Mojave desert and describing Neophaeococcomyces mojavensis, and introducing the new genera and species Taxawa tesnikishii.</title>
        <authorList>
            <person name="Kurbessoian T."/>
            <person name="Stajich J.E."/>
        </authorList>
    </citation>
    <scope>NUCLEOTIDE SEQUENCE</scope>
    <source>
        <strain evidence="2">TK_1</strain>
    </source>
</reference>
<evidence type="ECO:0000313" key="3">
    <source>
        <dbReference type="Proteomes" id="UP001172684"/>
    </source>
</evidence>
<protein>
    <submittedName>
        <fullName evidence="2">Uncharacterized protein</fullName>
    </submittedName>
</protein>
<proteinExistence type="predicted"/>
<sequence>MPAPLAKGLIIAASVLVAAGIAFYENPQVRQWVDQSRRKIAIALYSLGDELQPERSNSQSQRQSEEHRRRRREEIARRNRRELIRRAQEEGVAVDLDELARVGREVENEELGRTNTQRSNASRSFDELVGSDGRLHEQSTPQDEDDDPDLKAAIAASLADLEEQRRKEAAEIAEIATALEAGEAAQHLRRRGAGARGLAAGAAFGNPFADDDVQLLFDQELIDIEQDEAPHADADAARVSRESTETLAGAEVAAWSQLVDVSEPDPAISVPELPQVQRQPEMSQISSVPAISEPLDASYASFHSTATGPRAAEVEAAEEVHSTGTLTPTEDGFSTAASLAGSNADDVAVLASINGSLAGSVSGADQDGRSEAGFSEGGFSEVSAGAMTPSSWSDIGSDEGSEWNQGHGQGVAGH</sequence>
<feature type="region of interest" description="Disordered" evidence="1">
    <location>
        <begin position="51"/>
        <end position="73"/>
    </location>
</feature>
<dbReference type="Gene3D" id="6.10.140.100">
    <property type="match status" value="1"/>
</dbReference>
<comment type="caution">
    <text evidence="2">The sequence shown here is derived from an EMBL/GenBank/DDBJ whole genome shotgun (WGS) entry which is preliminary data.</text>
</comment>
<name>A0ABQ9P0P5_9PEZI</name>
<gene>
    <name evidence="2" type="ORF">H2201_002995</name>
</gene>
<evidence type="ECO:0000313" key="2">
    <source>
        <dbReference type="EMBL" id="KAJ9666861.1"/>
    </source>
</evidence>
<feature type="compositionally biased region" description="Basic and acidic residues" evidence="1">
    <location>
        <begin position="63"/>
        <end position="73"/>
    </location>
</feature>
<keyword evidence="3" id="KW-1185">Reference proteome</keyword>
<accession>A0ABQ9P0P5</accession>
<feature type="region of interest" description="Disordered" evidence="1">
    <location>
        <begin position="359"/>
        <end position="414"/>
    </location>
</feature>
<organism evidence="2 3">
    <name type="scientific">Coniosporium apollinis</name>
    <dbReference type="NCBI Taxonomy" id="61459"/>
    <lineage>
        <taxon>Eukaryota</taxon>
        <taxon>Fungi</taxon>
        <taxon>Dikarya</taxon>
        <taxon>Ascomycota</taxon>
        <taxon>Pezizomycotina</taxon>
        <taxon>Dothideomycetes</taxon>
        <taxon>Dothideomycetes incertae sedis</taxon>
        <taxon>Coniosporium</taxon>
    </lineage>
</organism>
<dbReference type="InterPro" id="IPR003903">
    <property type="entry name" value="UIM_dom"/>
</dbReference>
<dbReference type="Proteomes" id="UP001172684">
    <property type="component" value="Unassembled WGS sequence"/>
</dbReference>
<evidence type="ECO:0000256" key="1">
    <source>
        <dbReference type="SAM" id="MobiDB-lite"/>
    </source>
</evidence>
<dbReference type="PROSITE" id="PS50330">
    <property type="entry name" value="UIM"/>
    <property type="match status" value="1"/>
</dbReference>
<dbReference type="EMBL" id="JAPDRL010000016">
    <property type="protein sequence ID" value="KAJ9666861.1"/>
    <property type="molecule type" value="Genomic_DNA"/>
</dbReference>